<gene>
    <name evidence="11" type="ORF">WJX73_007730</name>
</gene>
<evidence type="ECO:0000256" key="6">
    <source>
        <dbReference type="ARBA" id="ARBA00022857"/>
    </source>
</evidence>
<keyword evidence="8" id="KW-0560">Oxidoreductase</keyword>
<comment type="subcellular location">
    <subcellularLocation>
        <location evidence="1">Cytoplasm</location>
    </subcellularLocation>
</comment>
<evidence type="ECO:0000313" key="11">
    <source>
        <dbReference type="EMBL" id="KAK9792755.1"/>
    </source>
</evidence>
<dbReference type="GO" id="GO:0016491">
    <property type="term" value="F:oxidoreductase activity"/>
    <property type="evidence" value="ECO:0007669"/>
    <property type="project" value="UniProtKB-KW"/>
</dbReference>
<protein>
    <recommendedName>
        <fullName evidence="10">NADP-dependent oxidoreductase domain-containing protein</fullName>
    </recommendedName>
</protein>
<dbReference type="GO" id="GO:0005737">
    <property type="term" value="C:cytoplasm"/>
    <property type="evidence" value="ECO:0007669"/>
    <property type="project" value="UniProtKB-SubCell"/>
</dbReference>
<dbReference type="Proteomes" id="UP001465755">
    <property type="component" value="Unassembled WGS sequence"/>
</dbReference>
<evidence type="ECO:0000256" key="1">
    <source>
        <dbReference type="ARBA" id="ARBA00004496"/>
    </source>
</evidence>
<dbReference type="NCBIfam" id="TIGR01293">
    <property type="entry name" value="Kv_beta"/>
    <property type="match status" value="1"/>
</dbReference>
<dbReference type="InterPro" id="IPR005399">
    <property type="entry name" value="K_chnl_volt-dep_bsu_KCNAB-rel"/>
</dbReference>
<keyword evidence="4" id="KW-0963">Cytoplasm</keyword>
<evidence type="ECO:0000256" key="3">
    <source>
        <dbReference type="ARBA" id="ARBA00022448"/>
    </source>
</evidence>
<evidence type="ECO:0000256" key="4">
    <source>
        <dbReference type="ARBA" id="ARBA00022490"/>
    </source>
</evidence>
<dbReference type="EMBL" id="JALJOQ010000158">
    <property type="protein sequence ID" value="KAK9792755.1"/>
    <property type="molecule type" value="Genomic_DNA"/>
</dbReference>
<keyword evidence="6" id="KW-0521">NADP</keyword>
<name>A0AAW1NRN4_9CHLO</name>
<organism evidence="11 12">
    <name type="scientific">Symbiochloris irregularis</name>
    <dbReference type="NCBI Taxonomy" id="706552"/>
    <lineage>
        <taxon>Eukaryota</taxon>
        <taxon>Viridiplantae</taxon>
        <taxon>Chlorophyta</taxon>
        <taxon>core chlorophytes</taxon>
        <taxon>Trebouxiophyceae</taxon>
        <taxon>Trebouxiales</taxon>
        <taxon>Trebouxiaceae</taxon>
        <taxon>Symbiochloris</taxon>
    </lineage>
</organism>
<evidence type="ECO:0000256" key="8">
    <source>
        <dbReference type="ARBA" id="ARBA00023002"/>
    </source>
</evidence>
<comment type="similarity">
    <text evidence="2">Belongs to the shaker potassium channel beta subunit family.</text>
</comment>
<comment type="caution">
    <text evidence="11">The sequence shown here is derived from an EMBL/GenBank/DDBJ whole genome shotgun (WGS) entry which is preliminary data.</text>
</comment>
<proteinExistence type="inferred from homology"/>
<dbReference type="PANTHER" id="PTHR43150:SF2">
    <property type="entry name" value="HYPERKINETIC, ISOFORM M"/>
    <property type="match status" value="1"/>
</dbReference>
<evidence type="ECO:0000256" key="9">
    <source>
        <dbReference type="ARBA" id="ARBA00023065"/>
    </source>
</evidence>
<dbReference type="GO" id="GO:0005249">
    <property type="term" value="F:voltage-gated potassium channel activity"/>
    <property type="evidence" value="ECO:0007669"/>
    <property type="project" value="InterPro"/>
</dbReference>
<dbReference type="InterPro" id="IPR036812">
    <property type="entry name" value="NAD(P)_OxRdtase_dom_sf"/>
</dbReference>
<dbReference type="Pfam" id="PF00248">
    <property type="entry name" value="Aldo_ket_red"/>
    <property type="match status" value="1"/>
</dbReference>
<evidence type="ECO:0000256" key="2">
    <source>
        <dbReference type="ARBA" id="ARBA00006515"/>
    </source>
</evidence>
<keyword evidence="3" id="KW-0813">Transport</keyword>
<reference evidence="11 12" key="1">
    <citation type="journal article" date="2024" name="Nat. Commun.">
        <title>Phylogenomics reveals the evolutionary origins of lichenization in chlorophyte algae.</title>
        <authorList>
            <person name="Puginier C."/>
            <person name="Libourel C."/>
            <person name="Otte J."/>
            <person name="Skaloud P."/>
            <person name="Haon M."/>
            <person name="Grisel S."/>
            <person name="Petersen M."/>
            <person name="Berrin J.G."/>
            <person name="Delaux P.M."/>
            <person name="Dal Grande F."/>
            <person name="Keller J."/>
        </authorList>
    </citation>
    <scope>NUCLEOTIDE SEQUENCE [LARGE SCALE GENOMIC DNA]</scope>
    <source>
        <strain evidence="11 12">SAG 2036</strain>
    </source>
</reference>
<keyword evidence="9" id="KW-0406">Ion transport</keyword>
<dbReference type="Gene3D" id="3.20.20.100">
    <property type="entry name" value="NADP-dependent oxidoreductase domain"/>
    <property type="match status" value="1"/>
</dbReference>
<evidence type="ECO:0000256" key="7">
    <source>
        <dbReference type="ARBA" id="ARBA00022958"/>
    </source>
</evidence>
<dbReference type="InterPro" id="IPR023210">
    <property type="entry name" value="NADP_OxRdtase_dom"/>
</dbReference>
<accession>A0AAW1NRN4</accession>
<keyword evidence="12" id="KW-1185">Reference proteome</keyword>
<evidence type="ECO:0000313" key="12">
    <source>
        <dbReference type="Proteomes" id="UP001465755"/>
    </source>
</evidence>
<dbReference type="PRINTS" id="PR01577">
    <property type="entry name" value="KCNABCHANNEL"/>
</dbReference>
<evidence type="ECO:0000259" key="10">
    <source>
        <dbReference type="Pfam" id="PF00248"/>
    </source>
</evidence>
<dbReference type="InterPro" id="IPR005983">
    <property type="entry name" value="K_chnl_volt-dep_bsu_KCNAB"/>
</dbReference>
<keyword evidence="7" id="KW-0630">Potassium</keyword>
<sequence length="328" mass="36457">MSSGSSKMIYRRLGSSGLKVSVLSYGSWVTFKTQVDVPQAAKLMKQCLDAGVNFFDNAEVYAAGQSEIVMGQAIKELKVKRSDLVISTKLFWGGEGPNNTGLSRKHIYEGIKASLQRLELDYVDLVFAHRADPNTPIEETVRAFNWVIDQGLALYWGTSEWSALEIQEAHAVAQRLNLVGPTMEQPEYNLFERTKIEKDFRPLFKQYGLGTTIWSPLASGLLSGKYSKDHVPPGSRFSLEKYKASGERKLVEENLSKVDQLKKVAERLGASVAQLSLAWCAHNEDVSTVIMGATSEKQLAENLGALDVLPKLTPEVVEEIEKIFKNKP</sequence>
<dbReference type="SUPFAM" id="SSF51430">
    <property type="entry name" value="NAD(P)-linked oxidoreductase"/>
    <property type="match status" value="1"/>
</dbReference>
<dbReference type="PANTHER" id="PTHR43150">
    <property type="entry name" value="HYPERKINETIC, ISOFORM M"/>
    <property type="match status" value="1"/>
</dbReference>
<keyword evidence="5" id="KW-0633">Potassium transport</keyword>
<dbReference type="AlphaFoldDB" id="A0AAW1NRN4"/>
<feature type="domain" description="NADP-dependent oxidoreductase" evidence="10">
    <location>
        <begin position="23"/>
        <end position="323"/>
    </location>
</feature>
<dbReference type="CDD" id="cd19143">
    <property type="entry name" value="AKR_AKR6C1_2"/>
    <property type="match status" value="1"/>
</dbReference>
<evidence type="ECO:0000256" key="5">
    <source>
        <dbReference type="ARBA" id="ARBA00022538"/>
    </source>
</evidence>